<evidence type="ECO:0000313" key="2">
    <source>
        <dbReference type="Proteomes" id="UP000536179"/>
    </source>
</evidence>
<dbReference type="EMBL" id="JACHXU010000001">
    <property type="protein sequence ID" value="MBB3204616.1"/>
    <property type="molecule type" value="Genomic_DNA"/>
</dbReference>
<dbReference type="AlphaFoldDB" id="A0A7W5DU57"/>
<organism evidence="1 2">
    <name type="scientific">Aporhodopirellula rubra</name>
    <dbReference type="NCBI Taxonomy" id="980271"/>
    <lineage>
        <taxon>Bacteria</taxon>
        <taxon>Pseudomonadati</taxon>
        <taxon>Planctomycetota</taxon>
        <taxon>Planctomycetia</taxon>
        <taxon>Pirellulales</taxon>
        <taxon>Pirellulaceae</taxon>
        <taxon>Aporhodopirellula</taxon>
    </lineage>
</organism>
<dbReference type="PROSITE" id="PS51257">
    <property type="entry name" value="PROKAR_LIPOPROTEIN"/>
    <property type="match status" value="1"/>
</dbReference>
<keyword evidence="2" id="KW-1185">Reference proteome</keyword>
<accession>A0A7W5DU57</accession>
<comment type="caution">
    <text evidence="1">The sequence shown here is derived from an EMBL/GenBank/DDBJ whole genome shotgun (WGS) entry which is preliminary data.</text>
</comment>
<evidence type="ECO:0000313" key="1">
    <source>
        <dbReference type="EMBL" id="MBB3204616.1"/>
    </source>
</evidence>
<gene>
    <name evidence="1" type="ORF">FHS27_000380</name>
</gene>
<proteinExistence type="predicted"/>
<protein>
    <submittedName>
        <fullName evidence="1">Uncharacterized protein</fullName>
    </submittedName>
</protein>
<dbReference type="RefSeq" id="WP_184300857.1">
    <property type="nucleotide sequence ID" value="NZ_JACHXU010000001.1"/>
</dbReference>
<reference evidence="1 2" key="1">
    <citation type="submission" date="2020-08" db="EMBL/GenBank/DDBJ databases">
        <title>Genomic Encyclopedia of Type Strains, Phase III (KMG-III): the genomes of soil and plant-associated and newly described type strains.</title>
        <authorList>
            <person name="Whitman W."/>
        </authorList>
    </citation>
    <scope>NUCLEOTIDE SEQUENCE [LARGE SCALE GENOMIC DNA]</scope>
    <source>
        <strain evidence="1 2">CECT 8075</strain>
    </source>
</reference>
<name>A0A7W5DU57_9BACT</name>
<dbReference type="Proteomes" id="UP000536179">
    <property type="component" value="Unassembled WGS sequence"/>
</dbReference>
<sequence length="151" mass="16667">MILFHYRQAMVGLIVLAISGCGIEPETISRIEQMSRQQSTAFSSIETPPELTITRVSSEGFTVPFPERRDPFHVTEEGKKPQNKAITASNVSVVGFAKLGEQQAILKVGGETRFVVVGDRVGDVEVMAINPPRVRLKNGNLVWDASMFQNH</sequence>